<dbReference type="EMBL" id="VIEB01000302">
    <property type="protein sequence ID" value="TQD95941.1"/>
    <property type="molecule type" value="Genomic_DNA"/>
</dbReference>
<dbReference type="AlphaFoldDB" id="A0A540MB43"/>
<feature type="region of interest" description="Disordered" evidence="1">
    <location>
        <begin position="1"/>
        <end position="26"/>
    </location>
</feature>
<protein>
    <submittedName>
        <fullName evidence="2">Uncharacterized protein</fullName>
    </submittedName>
</protein>
<gene>
    <name evidence="2" type="ORF">C1H46_018428</name>
</gene>
<evidence type="ECO:0000256" key="1">
    <source>
        <dbReference type="SAM" id="MobiDB-lite"/>
    </source>
</evidence>
<name>A0A540MB43_MALBA</name>
<reference evidence="2 3" key="1">
    <citation type="journal article" date="2019" name="G3 (Bethesda)">
        <title>Sequencing of a Wild Apple (Malus baccata) Genome Unravels the Differences Between Cultivated and Wild Apple Species Regarding Disease Resistance and Cold Tolerance.</title>
        <authorList>
            <person name="Chen X."/>
        </authorList>
    </citation>
    <scope>NUCLEOTIDE SEQUENCE [LARGE SCALE GENOMIC DNA]</scope>
    <source>
        <strain evidence="3">cv. Shandingzi</strain>
        <tissue evidence="2">Leaves</tissue>
    </source>
</reference>
<dbReference type="Proteomes" id="UP000315295">
    <property type="component" value="Unassembled WGS sequence"/>
</dbReference>
<keyword evidence="3" id="KW-1185">Reference proteome</keyword>
<organism evidence="2 3">
    <name type="scientific">Malus baccata</name>
    <name type="common">Siberian crab apple</name>
    <name type="synonym">Pyrus baccata</name>
    <dbReference type="NCBI Taxonomy" id="106549"/>
    <lineage>
        <taxon>Eukaryota</taxon>
        <taxon>Viridiplantae</taxon>
        <taxon>Streptophyta</taxon>
        <taxon>Embryophyta</taxon>
        <taxon>Tracheophyta</taxon>
        <taxon>Spermatophyta</taxon>
        <taxon>Magnoliopsida</taxon>
        <taxon>eudicotyledons</taxon>
        <taxon>Gunneridae</taxon>
        <taxon>Pentapetalae</taxon>
        <taxon>rosids</taxon>
        <taxon>fabids</taxon>
        <taxon>Rosales</taxon>
        <taxon>Rosaceae</taxon>
        <taxon>Amygdaloideae</taxon>
        <taxon>Maleae</taxon>
        <taxon>Malus</taxon>
    </lineage>
</organism>
<evidence type="ECO:0000313" key="2">
    <source>
        <dbReference type="EMBL" id="TQD95941.1"/>
    </source>
</evidence>
<proteinExistence type="predicted"/>
<evidence type="ECO:0000313" key="3">
    <source>
        <dbReference type="Proteomes" id="UP000315295"/>
    </source>
</evidence>
<sequence length="97" mass="10882">MQEKQPDLPPLSDSQVAVERDDNHERNDVVSNMHTLLRCFSDTMWIQFVKVMTSTVEGALNSLEPAKLTELLVSSGVKYEMKTPTTEKATTTTTLQP</sequence>
<comment type="caution">
    <text evidence="2">The sequence shown here is derived from an EMBL/GenBank/DDBJ whole genome shotgun (WGS) entry which is preliminary data.</text>
</comment>
<accession>A0A540MB43</accession>